<reference evidence="1 2" key="1">
    <citation type="submission" date="2019-12" db="EMBL/GenBank/DDBJ databases">
        <title>Sequence classification of anaerobic respiratory reductive dehalogenases: First we see many, then we see few.</title>
        <authorList>
            <person name="Molenda O."/>
            <person name="Puentes Jacome L.A."/>
            <person name="Cao X."/>
            <person name="Nesbo C.L."/>
            <person name="Tang S."/>
            <person name="Morson N."/>
            <person name="Patron J."/>
            <person name="Lomheim L."/>
            <person name="Wishart D.S."/>
            <person name="Edwards E.A."/>
        </authorList>
    </citation>
    <scope>NUCLEOTIDE SEQUENCE [LARGE SCALE GENOMIC DNA]</scope>
    <source>
        <strain evidence="1 2">12DCA</strain>
    </source>
</reference>
<proteinExistence type="predicted"/>
<organism evidence="1 2">
    <name type="scientific">Dehalobacter restrictus</name>
    <dbReference type="NCBI Taxonomy" id="55583"/>
    <lineage>
        <taxon>Bacteria</taxon>
        <taxon>Bacillati</taxon>
        <taxon>Bacillota</taxon>
        <taxon>Clostridia</taxon>
        <taxon>Eubacteriales</taxon>
        <taxon>Desulfitobacteriaceae</taxon>
        <taxon>Dehalobacter</taxon>
    </lineage>
</organism>
<name>A0A857DFC4_9FIRM</name>
<evidence type="ECO:0000313" key="2">
    <source>
        <dbReference type="Proteomes" id="UP000430508"/>
    </source>
</evidence>
<gene>
    <name evidence="1" type="ORF">GQ588_02490</name>
</gene>
<protein>
    <recommendedName>
        <fullName evidence="3">DUF4304 domain-containing protein</fullName>
    </recommendedName>
</protein>
<evidence type="ECO:0008006" key="3">
    <source>
        <dbReference type="Google" id="ProtNLM"/>
    </source>
</evidence>
<accession>A0A857DFC4</accession>
<dbReference type="EMBL" id="CP046996">
    <property type="protein sequence ID" value="QGZ99596.1"/>
    <property type="molecule type" value="Genomic_DNA"/>
</dbReference>
<sequence>MNQELINKKNVYGLIKKAFTDFAKENGFTFLKNGILVRIRGDILHTIYFDLGLSGLACDIAIQPLYVPSEDIVLSFGNRISKFKVNMSERWPYGKTEHQLEQTLKEIKELLEKNALNWFQETGTPRGIVEFIQAGYADDQSLILGLPKFVKKQYLAFSYLYQNELELGTQELRNLEQVLVDDSRPWAVGIKELSKNMRELIINCPDLVEKTLKQFVLKTRQNLKLQSI</sequence>
<dbReference type="RefSeq" id="WP_019225176.1">
    <property type="nucleotide sequence ID" value="NZ_CP046996.1"/>
</dbReference>
<evidence type="ECO:0000313" key="1">
    <source>
        <dbReference type="EMBL" id="QGZ99596.1"/>
    </source>
</evidence>
<dbReference type="Proteomes" id="UP000430508">
    <property type="component" value="Chromosome"/>
</dbReference>
<dbReference type="AlphaFoldDB" id="A0A857DFC4"/>